<dbReference type="SUPFAM" id="SSF161098">
    <property type="entry name" value="MetI-like"/>
    <property type="match status" value="1"/>
</dbReference>
<comment type="caution">
    <text evidence="9">Lacks conserved residue(s) required for the propagation of feature annotation.</text>
</comment>
<keyword evidence="8 9" id="KW-0472">Membrane</keyword>
<evidence type="ECO:0000256" key="2">
    <source>
        <dbReference type="ARBA" id="ARBA00007069"/>
    </source>
</evidence>
<accession>A0A2X2II62</accession>
<dbReference type="GO" id="GO:0005886">
    <property type="term" value="C:plasma membrane"/>
    <property type="evidence" value="ECO:0007669"/>
    <property type="project" value="UniProtKB-SubCell"/>
</dbReference>
<dbReference type="Proteomes" id="UP000251082">
    <property type="component" value="Unassembled WGS sequence"/>
</dbReference>
<sequence>MDLGANGWQTFRYVVLPNLSSALLAGGMLAFALSFDEIIVTTFTAVMNERYRCGCSISLGDRVMYR</sequence>
<organism evidence="11 12">
    <name type="scientific">Shigella dysenteriae</name>
    <dbReference type="NCBI Taxonomy" id="622"/>
    <lineage>
        <taxon>Bacteria</taxon>
        <taxon>Pseudomonadati</taxon>
        <taxon>Pseudomonadota</taxon>
        <taxon>Gammaproteobacteria</taxon>
        <taxon>Enterobacterales</taxon>
        <taxon>Enterobacteriaceae</taxon>
        <taxon>Shigella</taxon>
    </lineage>
</organism>
<evidence type="ECO:0000256" key="9">
    <source>
        <dbReference type="RuleBase" id="RU363032"/>
    </source>
</evidence>
<dbReference type="PANTHER" id="PTHR43848:SF2">
    <property type="entry name" value="PUTRESCINE TRANSPORT SYSTEM PERMEASE PROTEIN POTI"/>
    <property type="match status" value="1"/>
</dbReference>
<keyword evidence="4" id="KW-1003">Cell membrane</keyword>
<name>A0A2X2II62_SHIDY</name>
<evidence type="ECO:0000256" key="5">
    <source>
        <dbReference type="ARBA" id="ARBA00022519"/>
    </source>
</evidence>
<keyword evidence="7 9" id="KW-1133">Transmembrane helix</keyword>
<dbReference type="Gene3D" id="1.10.3720.10">
    <property type="entry name" value="MetI-like"/>
    <property type="match status" value="1"/>
</dbReference>
<evidence type="ECO:0000313" key="11">
    <source>
        <dbReference type="EMBL" id="SPZ78616.1"/>
    </source>
</evidence>
<keyword evidence="3 9" id="KW-0813">Transport</keyword>
<dbReference type="InterPro" id="IPR000515">
    <property type="entry name" value="MetI-like"/>
</dbReference>
<gene>
    <name evidence="11" type="primary">ydcV_4</name>
    <name evidence="11" type="ORF">NCTC4837_03312</name>
</gene>
<comment type="similarity">
    <text evidence="2">Belongs to the binding-protein-dependent transport system permease family. CysTW subfamily.</text>
</comment>
<evidence type="ECO:0000256" key="7">
    <source>
        <dbReference type="ARBA" id="ARBA00022989"/>
    </source>
</evidence>
<dbReference type="GO" id="GO:0055085">
    <property type="term" value="P:transmembrane transport"/>
    <property type="evidence" value="ECO:0007669"/>
    <property type="project" value="InterPro"/>
</dbReference>
<reference evidence="11 12" key="1">
    <citation type="submission" date="2018-06" db="EMBL/GenBank/DDBJ databases">
        <authorList>
            <consortium name="Pathogen Informatics"/>
            <person name="Doyle S."/>
        </authorList>
    </citation>
    <scope>NUCLEOTIDE SEQUENCE [LARGE SCALE GENOMIC DNA]</scope>
    <source>
        <strain evidence="11 12">NCTC4837</strain>
    </source>
</reference>
<evidence type="ECO:0000256" key="6">
    <source>
        <dbReference type="ARBA" id="ARBA00022692"/>
    </source>
</evidence>
<dbReference type="PROSITE" id="PS50928">
    <property type="entry name" value="ABC_TM1"/>
    <property type="match status" value="1"/>
</dbReference>
<proteinExistence type="inferred from homology"/>
<keyword evidence="5" id="KW-0997">Cell inner membrane</keyword>
<evidence type="ECO:0000256" key="1">
    <source>
        <dbReference type="ARBA" id="ARBA00004429"/>
    </source>
</evidence>
<evidence type="ECO:0000259" key="10">
    <source>
        <dbReference type="PROSITE" id="PS50928"/>
    </source>
</evidence>
<dbReference type="AlphaFoldDB" id="A0A2X2II62"/>
<dbReference type="PANTHER" id="PTHR43848">
    <property type="entry name" value="PUTRESCINE TRANSPORT SYSTEM PERMEASE PROTEIN POTI"/>
    <property type="match status" value="1"/>
</dbReference>
<dbReference type="EMBL" id="UAUQ01000013">
    <property type="protein sequence ID" value="SPZ78616.1"/>
    <property type="molecule type" value="Genomic_DNA"/>
</dbReference>
<comment type="subcellular location">
    <subcellularLocation>
        <location evidence="1">Cell inner membrane</location>
        <topology evidence="1">Multi-pass membrane protein</topology>
    </subcellularLocation>
    <subcellularLocation>
        <location evidence="9">Cell membrane</location>
        <topology evidence="9">Multi-pass membrane protein</topology>
    </subcellularLocation>
</comment>
<dbReference type="InterPro" id="IPR035906">
    <property type="entry name" value="MetI-like_sf"/>
</dbReference>
<dbReference type="Pfam" id="PF00528">
    <property type="entry name" value="BPD_transp_1"/>
    <property type="match status" value="1"/>
</dbReference>
<feature type="transmembrane region" description="Helical" evidence="9">
    <location>
        <begin position="20"/>
        <end position="46"/>
    </location>
</feature>
<keyword evidence="6 9" id="KW-0812">Transmembrane</keyword>
<evidence type="ECO:0000256" key="4">
    <source>
        <dbReference type="ARBA" id="ARBA00022475"/>
    </source>
</evidence>
<evidence type="ECO:0000313" key="12">
    <source>
        <dbReference type="Proteomes" id="UP000251082"/>
    </source>
</evidence>
<evidence type="ECO:0000256" key="8">
    <source>
        <dbReference type="ARBA" id="ARBA00023136"/>
    </source>
</evidence>
<dbReference type="CDD" id="cd06261">
    <property type="entry name" value="TM_PBP2"/>
    <property type="match status" value="1"/>
</dbReference>
<protein>
    <submittedName>
        <fullName evidence="11">Putative transport system permease</fullName>
    </submittedName>
</protein>
<dbReference type="InterPro" id="IPR051789">
    <property type="entry name" value="Bact_Polyamine_Transport"/>
</dbReference>
<evidence type="ECO:0000256" key="3">
    <source>
        <dbReference type="ARBA" id="ARBA00022448"/>
    </source>
</evidence>
<feature type="domain" description="ABC transmembrane type-1" evidence="10">
    <location>
        <begin position="1"/>
        <end position="66"/>
    </location>
</feature>